<feature type="compositionally biased region" description="Low complexity" evidence="2">
    <location>
        <begin position="10"/>
        <end position="31"/>
    </location>
</feature>
<feature type="region of interest" description="Disordered" evidence="2">
    <location>
        <begin position="630"/>
        <end position="652"/>
    </location>
</feature>
<comment type="caution">
    <text evidence="5">The sequence shown here is derived from an EMBL/GenBank/DDBJ whole genome shotgun (WGS) entry which is preliminary data.</text>
</comment>
<name>A0ABU4TWU7_9PSEU</name>
<comment type="similarity">
    <text evidence="1">Belongs to the LytR/CpsA/Psr (LCP) family.</text>
</comment>
<dbReference type="InterPro" id="IPR004474">
    <property type="entry name" value="LytR_CpsA_psr"/>
</dbReference>
<dbReference type="NCBIfam" id="TIGR00350">
    <property type="entry name" value="lytR_cpsA_psr"/>
    <property type="match status" value="1"/>
</dbReference>
<dbReference type="Gene3D" id="3.40.630.190">
    <property type="entry name" value="LCP protein"/>
    <property type="match status" value="1"/>
</dbReference>
<dbReference type="Proteomes" id="UP001271792">
    <property type="component" value="Unassembled WGS sequence"/>
</dbReference>
<evidence type="ECO:0000256" key="1">
    <source>
        <dbReference type="ARBA" id="ARBA00006068"/>
    </source>
</evidence>
<dbReference type="RefSeq" id="WP_319986394.1">
    <property type="nucleotide sequence ID" value="NZ_JAXAVV010000012.1"/>
</dbReference>
<dbReference type="InterPro" id="IPR050922">
    <property type="entry name" value="LytR/CpsA/Psr_CW_biosynth"/>
</dbReference>
<reference evidence="5 6" key="2">
    <citation type="submission" date="2023-11" db="EMBL/GenBank/DDBJ databases">
        <authorList>
            <person name="Lara A.C."/>
            <person name="Chronakova A."/>
        </authorList>
    </citation>
    <scope>NUCLEOTIDE SEQUENCE [LARGE SCALE GENOMIC DNA]</scope>
    <source>
        <strain evidence="5 6">BCCO 10_0798</strain>
    </source>
</reference>
<feature type="region of interest" description="Disordered" evidence="2">
    <location>
        <begin position="1"/>
        <end position="171"/>
    </location>
</feature>
<accession>A0ABU4TWU7</accession>
<evidence type="ECO:0000259" key="3">
    <source>
        <dbReference type="Pfam" id="PF03816"/>
    </source>
</evidence>
<dbReference type="InterPro" id="IPR027381">
    <property type="entry name" value="LytR/CpsA/Psr_C"/>
</dbReference>
<feature type="compositionally biased region" description="Basic and acidic residues" evidence="2">
    <location>
        <begin position="51"/>
        <end position="118"/>
    </location>
</feature>
<evidence type="ECO:0000313" key="6">
    <source>
        <dbReference type="Proteomes" id="UP001271792"/>
    </source>
</evidence>
<sequence length="652" mass="68877">MDNRPPRPGDPNGNPRRPSATPRPQTGQPRRPQVPPRSAEPPRRQPGGAEPPRREPPKRAEPPRREPPGRAEPPRREPAGRGEPPRRETPSREIPRRETASRSEPPRREPARGREPDRASSSAPRPRPIADRPTVRTTPAKAEAAAPAPRPRPRPRPAPARRPSKAERGASTGAKIFISMVSATILLVTGIAWQNLTSLTDGLTKQDLNLADAGEKPADGAIDILLVGMDSRTDSKGNPLPQNILNELQAGGSDDGGFNTDTLILLHIPNDSGKAYAVSFPRDSYVKIAGGFGRHKINSAYGFAKNQAAEKLQGSGKPAPEVEMESRKAGAKNLIETIQTLTGVTIDHYAEVNLVGFYDITKAIGGIDVCLNNKVRDSFSGANFPAGPQTIEGKNALAFVRQRHGLPMGDLDRVVRQQVFMAGLAKKMLSAGVLTDSTKRSEMIKAVSGAIVLDEGWDITKFALQMKDMTGGNMTFQTIPTGNPDLQTPEDGSAVEVIESEVRTFVKNLGKAPASSSPADPKFDKASVTVDVRNASGQPGLAGEVLQSLVAKGFTGGQAGNAEAMAKSVVRYGKGGEAGANAVQEALGGLKVEQDVNVPAGAVRVFLGSDYSGPGAQGFAGSGVLALDGARQQPADPAAPPPISADGVRCVN</sequence>
<dbReference type="Pfam" id="PF13399">
    <property type="entry name" value="LytR_C"/>
    <property type="match status" value="1"/>
</dbReference>
<dbReference type="PANTHER" id="PTHR33392:SF6">
    <property type="entry name" value="POLYISOPRENYL-TEICHOIC ACID--PEPTIDOGLYCAN TEICHOIC ACID TRANSFERASE TAGU"/>
    <property type="match status" value="1"/>
</dbReference>
<dbReference type="Pfam" id="PF03816">
    <property type="entry name" value="LytR_cpsA_psr"/>
    <property type="match status" value="1"/>
</dbReference>
<gene>
    <name evidence="5" type="ORF">SK571_24285</name>
</gene>
<dbReference type="PANTHER" id="PTHR33392">
    <property type="entry name" value="POLYISOPRENYL-TEICHOIC ACID--PEPTIDOGLYCAN TEICHOIC ACID TRANSFERASE TAGU"/>
    <property type="match status" value="1"/>
</dbReference>
<protein>
    <submittedName>
        <fullName evidence="5">LCP family protein</fullName>
    </submittedName>
</protein>
<reference evidence="5 6" key="1">
    <citation type="submission" date="2023-11" db="EMBL/GenBank/DDBJ databases">
        <title>Lentzea sokolovensis, sp. nov., Lentzea kristufkii, sp. nov., and Lentzea miocenensis, sp. nov., rare actinobacteria from Sokolov Coal Basin, Miocene lacustrine sediment, Czech Republic.</title>
        <authorList>
            <person name="Lara A."/>
            <person name="Kotroba L."/>
            <person name="Nouioui I."/>
            <person name="Neumann-Schaal M."/>
            <person name="Mast Y."/>
            <person name="Chronakova A."/>
        </authorList>
    </citation>
    <scope>NUCLEOTIDE SEQUENCE [LARGE SCALE GENOMIC DNA]</scope>
    <source>
        <strain evidence="5 6">BCCO 10_0798</strain>
    </source>
</reference>
<dbReference type="Gene3D" id="3.30.70.2390">
    <property type="match status" value="1"/>
</dbReference>
<evidence type="ECO:0000313" key="5">
    <source>
        <dbReference type="EMBL" id="MDX8052514.1"/>
    </source>
</evidence>
<evidence type="ECO:0000256" key="2">
    <source>
        <dbReference type="SAM" id="MobiDB-lite"/>
    </source>
</evidence>
<dbReference type="EMBL" id="JAXAVV010000012">
    <property type="protein sequence ID" value="MDX8052514.1"/>
    <property type="molecule type" value="Genomic_DNA"/>
</dbReference>
<evidence type="ECO:0000259" key="4">
    <source>
        <dbReference type="Pfam" id="PF13399"/>
    </source>
</evidence>
<keyword evidence="6" id="KW-1185">Reference proteome</keyword>
<feature type="domain" description="Cell envelope-related transcriptional attenuator" evidence="3">
    <location>
        <begin position="259"/>
        <end position="429"/>
    </location>
</feature>
<feature type="domain" description="LytR/CpsA/Psr regulator C-terminal" evidence="4">
    <location>
        <begin position="527"/>
        <end position="611"/>
    </location>
</feature>
<proteinExistence type="inferred from homology"/>
<organism evidence="5 6">
    <name type="scientific">Lentzea kristufekii</name>
    <dbReference type="NCBI Taxonomy" id="3095430"/>
    <lineage>
        <taxon>Bacteria</taxon>
        <taxon>Bacillati</taxon>
        <taxon>Actinomycetota</taxon>
        <taxon>Actinomycetes</taxon>
        <taxon>Pseudonocardiales</taxon>
        <taxon>Pseudonocardiaceae</taxon>
        <taxon>Lentzea</taxon>
    </lineage>
</organism>